<dbReference type="InterPro" id="IPR009057">
    <property type="entry name" value="Homeodomain-like_sf"/>
</dbReference>
<dbReference type="Gene3D" id="1.10.357.10">
    <property type="entry name" value="Tetracycline Repressor, domain 2"/>
    <property type="match status" value="1"/>
</dbReference>
<dbReference type="PANTHER" id="PTHR30055">
    <property type="entry name" value="HTH-TYPE TRANSCRIPTIONAL REGULATOR RUTR"/>
    <property type="match status" value="1"/>
</dbReference>
<accession>A0A2P8DQL4</accession>
<name>A0A2P8DQL4_9ACTN</name>
<dbReference type="PROSITE" id="PS50977">
    <property type="entry name" value="HTH_TETR_2"/>
    <property type="match status" value="1"/>
</dbReference>
<gene>
    <name evidence="7" type="ORF">CLV63_103238</name>
</gene>
<dbReference type="InterPro" id="IPR036271">
    <property type="entry name" value="Tet_transcr_reg_TetR-rel_C_sf"/>
</dbReference>
<keyword evidence="3" id="KW-0804">Transcription</keyword>
<dbReference type="InterPro" id="IPR050109">
    <property type="entry name" value="HTH-type_TetR-like_transc_reg"/>
</dbReference>
<reference evidence="7 8" key="1">
    <citation type="submission" date="2018-03" db="EMBL/GenBank/DDBJ databases">
        <title>Genomic Encyclopedia of Archaeal and Bacterial Type Strains, Phase II (KMG-II): from individual species to whole genera.</title>
        <authorList>
            <person name="Goeker M."/>
        </authorList>
    </citation>
    <scope>NUCLEOTIDE SEQUENCE [LARGE SCALE GENOMIC DNA]</scope>
    <source>
        <strain evidence="7 8">DSM 45312</strain>
    </source>
</reference>
<dbReference type="Pfam" id="PF00440">
    <property type="entry name" value="TetR_N"/>
    <property type="match status" value="1"/>
</dbReference>
<dbReference type="RefSeq" id="WP_106581909.1">
    <property type="nucleotide sequence ID" value="NZ_PYGA01000003.1"/>
</dbReference>
<protein>
    <submittedName>
        <fullName evidence="7">TetR family transcriptional regulator</fullName>
    </submittedName>
</protein>
<evidence type="ECO:0000256" key="4">
    <source>
        <dbReference type="PROSITE-ProRule" id="PRU00335"/>
    </source>
</evidence>
<dbReference type="GO" id="GO:0000976">
    <property type="term" value="F:transcription cis-regulatory region binding"/>
    <property type="evidence" value="ECO:0007669"/>
    <property type="project" value="TreeGrafter"/>
</dbReference>
<dbReference type="AlphaFoldDB" id="A0A2P8DQL4"/>
<evidence type="ECO:0000259" key="6">
    <source>
        <dbReference type="PROSITE" id="PS50977"/>
    </source>
</evidence>
<dbReference type="PROSITE" id="PS01081">
    <property type="entry name" value="HTH_TETR_1"/>
    <property type="match status" value="1"/>
</dbReference>
<dbReference type="Gene3D" id="1.10.10.60">
    <property type="entry name" value="Homeodomain-like"/>
    <property type="match status" value="1"/>
</dbReference>
<evidence type="ECO:0000256" key="2">
    <source>
        <dbReference type="ARBA" id="ARBA00023125"/>
    </source>
</evidence>
<dbReference type="InterPro" id="IPR001647">
    <property type="entry name" value="HTH_TetR"/>
</dbReference>
<dbReference type="OrthoDB" id="9796019at2"/>
<dbReference type="InterPro" id="IPR023772">
    <property type="entry name" value="DNA-bd_HTH_TetR-type_CS"/>
</dbReference>
<feature type="region of interest" description="Disordered" evidence="5">
    <location>
        <begin position="1"/>
        <end position="23"/>
    </location>
</feature>
<dbReference type="SUPFAM" id="SSF46689">
    <property type="entry name" value="Homeodomain-like"/>
    <property type="match status" value="1"/>
</dbReference>
<keyword evidence="1" id="KW-0805">Transcription regulation</keyword>
<dbReference type="InterPro" id="IPR011075">
    <property type="entry name" value="TetR_C"/>
</dbReference>
<dbReference type="PANTHER" id="PTHR30055:SF148">
    <property type="entry name" value="TETR-FAMILY TRANSCRIPTIONAL REGULATOR"/>
    <property type="match status" value="1"/>
</dbReference>
<dbReference type="EMBL" id="PYGA01000003">
    <property type="protein sequence ID" value="PSK99513.1"/>
    <property type="molecule type" value="Genomic_DNA"/>
</dbReference>
<organism evidence="7 8">
    <name type="scientific">Murinocardiopsis flavida</name>
    <dbReference type="NCBI Taxonomy" id="645275"/>
    <lineage>
        <taxon>Bacteria</taxon>
        <taxon>Bacillati</taxon>
        <taxon>Actinomycetota</taxon>
        <taxon>Actinomycetes</taxon>
        <taxon>Streptosporangiales</taxon>
        <taxon>Nocardiopsidaceae</taxon>
        <taxon>Murinocardiopsis</taxon>
    </lineage>
</organism>
<dbReference type="Proteomes" id="UP000240542">
    <property type="component" value="Unassembled WGS sequence"/>
</dbReference>
<evidence type="ECO:0000256" key="5">
    <source>
        <dbReference type="SAM" id="MobiDB-lite"/>
    </source>
</evidence>
<feature type="DNA-binding region" description="H-T-H motif" evidence="4">
    <location>
        <begin position="50"/>
        <end position="69"/>
    </location>
</feature>
<evidence type="ECO:0000313" key="8">
    <source>
        <dbReference type="Proteomes" id="UP000240542"/>
    </source>
</evidence>
<dbReference type="GO" id="GO:0003700">
    <property type="term" value="F:DNA-binding transcription factor activity"/>
    <property type="evidence" value="ECO:0007669"/>
    <property type="project" value="TreeGrafter"/>
</dbReference>
<keyword evidence="8" id="KW-1185">Reference proteome</keyword>
<feature type="domain" description="HTH tetR-type" evidence="6">
    <location>
        <begin position="27"/>
        <end position="87"/>
    </location>
</feature>
<evidence type="ECO:0000313" key="7">
    <source>
        <dbReference type="EMBL" id="PSK99513.1"/>
    </source>
</evidence>
<sequence length="218" mass="23220">MAPSEKSAEPRRQARRRAPAGAALQREDVTEAIRAAVFTELARVGYGRMSIEAVARRAGVGKTAVYRRWRSKLHMVIDLVSAIATNVTLAPDTGSLRGDVRDVLDAAAQALRHPLASQIVPDLLAEAARNPEIAVTLESALRHAQQSTSTAMIGNAIARGELPGDTDADLAFDMVIGPLYWRMAVTRAALPPGHLDRLTDAVVRGLTSARAADTGTAL</sequence>
<feature type="compositionally biased region" description="Basic and acidic residues" evidence="5">
    <location>
        <begin position="1"/>
        <end position="12"/>
    </location>
</feature>
<comment type="caution">
    <text evidence="7">The sequence shown here is derived from an EMBL/GenBank/DDBJ whole genome shotgun (WGS) entry which is preliminary data.</text>
</comment>
<proteinExistence type="predicted"/>
<dbReference type="Pfam" id="PF16859">
    <property type="entry name" value="TetR_C_11"/>
    <property type="match status" value="1"/>
</dbReference>
<dbReference type="SUPFAM" id="SSF48498">
    <property type="entry name" value="Tetracyclin repressor-like, C-terminal domain"/>
    <property type="match status" value="1"/>
</dbReference>
<keyword evidence="2 4" id="KW-0238">DNA-binding</keyword>
<evidence type="ECO:0000256" key="3">
    <source>
        <dbReference type="ARBA" id="ARBA00023163"/>
    </source>
</evidence>
<evidence type="ECO:0000256" key="1">
    <source>
        <dbReference type="ARBA" id="ARBA00023015"/>
    </source>
</evidence>